<proteinExistence type="predicted"/>
<reference evidence="1 2" key="1">
    <citation type="journal article" date="2015" name="Genome Announc.">
        <title>Draft Genome Sequences of Marine Isolates of Thalassomonas viridans and Thalassomonas actiniarum.</title>
        <authorList>
            <person name="Olonade I."/>
            <person name="van Zyl L.J."/>
            <person name="Trindade M."/>
        </authorList>
    </citation>
    <scope>NUCLEOTIDE SEQUENCE [LARGE SCALE GENOMIC DNA]</scope>
    <source>
        <strain evidence="1 2">XOM25</strain>
    </source>
</reference>
<reference evidence="1 2" key="2">
    <citation type="journal article" date="2022" name="Mar. Drugs">
        <title>Bioassay-Guided Fractionation Leads to the Detection of Cholic Acid Generated by the Rare Thalassomonas sp.</title>
        <authorList>
            <person name="Pheiffer F."/>
            <person name="Schneider Y.K."/>
            <person name="Hansen E.H."/>
            <person name="Andersen J.H."/>
            <person name="Isaksson J."/>
            <person name="Busche T."/>
            <person name="R C."/>
            <person name="Kalinowski J."/>
            <person name="Zyl L.V."/>
            <person name="Trindade M."/>
        </authorList>
    </citation>
    <scope>NUCLEOTIDE SEQUENCE [LARGE SCALE GENOMIC DNA]</scope>
    <source>
        <strain evidence="1 2">XOM25</strain>
    </source>
</reference>
<organism evidence="1 2">
    <name type="scientific">Thalassomonas viridans</name>
    <dbReference type="NCBI Taxonomy" id="137584"/>
    <lineage>
        <taxon>Bacteria</taxon>
        <taxon>Pseudomonadati</taxon>
        <taxon>Pseudomonadota</taxon>
        <taxon>Gammaproteobacteria</taxon>
        <taxon>Alteromonadales</taxon>
        <taxon>Colwelliaceae</taxon>
        <taxon>Thalassomonas</taxon>
    </lineage>
</organism>
<gene>
    <name evidence="1" type="ORF">SG34_029040</name>
</gene>
<dbReference type="RefSeq" id="WP_044840898.1">
    <property type="nucleotide sequence ID" value="NZ_CP059733.1"/>
</dbReference>
<dbReference type="Proteomes" id="UP000032352">
    <property type="component" value="Chromosome"/>
</dbReference>
<dbReference type="AlphaFoldDB" id="A0AAE9Z4V4"/>
<accession>A0AAE9Z4V4</accession>
<dbReference type="KEGG" id="tvd:SG34_029040"/>
<dbReference type="EMBL" id="CP059733">
    <property type="protein sequence ID" value="WDE05288.1"/>
    <property type="molecule type" value="Genomic_DNA"/>
</dbReference>
<keyword evidence="2" id="KW-1185">Reference proteome</keyword>
<evidence type="ECO:0000313" key="1">
    <source>
        <dbReference type="EMBL" id="WDE05288.1"/>
    </source>
</evidence>
<protein>
    <submittedName>
        <fullName evidence="1">Uncharacterized protein</fullName>
    </submittedName>
</protein>
<name>A0AAE9Z4V4_9GAMM</name>
<evidence type="ECO:0000313" key="2">
    <source>
        <dbReference type="Proteomes" id="UP000032352"/>
    </source>
</evidence>
<sequence>MLDENTIIKAAMNDDKDIIERFTGKKWISNGQVNNPDPSKDLYFPAAGVVLEYFLHEQIEGETLKVFAKVKVSGDEPFAAKDAMERASFSVEGTRLKSSPIIIELGPGGKNEDLYIVETLELDKTEEQMTHHVTFTTQPDKYPAGAGIGIIKRPEIMKASWICEN</sequence>